<protein>
    <submittedName>
        <fullName evidence="1">Uncharacterized protein</fullName>
    </submittedName>
</protein>
<dbReference type="Proteomes" id="UP000608890">
    <property type="component" value="Unassembled WGS sequence"/>
</dbReference>
<evidence type="ECO:0000313" key="2">
    <source>
        <dbReference type="Proteomes" id="UP000608890"/>
    </source>
</evidence>
<evidence type="ECO:0000313" key="1">
    <source>
        <dbReference type="EMBL" id="GGM27187.1"/>
    </source>
</evidence>
<dbReference type="EMBL" id="BMNB01000003">
    <property type="protein sequence ID" value="GGM27187.1"/>
    <property type="molecule type" value="Genomic_DNA"/>
</dbReference>
<reference evidence="1" key="1">
    <citation type="journal article" date="2014" name="Int. J. Syst. Evol. Microbiol.">
        <title>Complete genome sequence of Corynebacterium casei LMG S-19264T (=DSM 44701T), isolated from a smear-ripened cheese.</title>
        <authorList>
            <consortium name="US DOE Joint Genome Institute (JGI-PGF)"/>
            <person name="Walter F."/>
            <person name="Albersmeier A."/>
            <person name="Kalinowski J."/>
            <person name="Ruckert C."/>
        </authorList>
    </citation>
    <scope>NUCLEOTIDE SEQUENCE</scope>
    <source>
        <strain evidence="1">CGMCC 4.7312</strain>
    </source>
</reference>
<reference evidence="1" key="2">
    <citation type="submission" date="2020-09" db="EMBL/GenBank/DDBJ databases">
        <authorList>
            <person name="Sun Q."/>
            <person name="Zhou Y."/>
        </authorList>
    </citation>
    <scope>NUCLEOTIDE SEQUENCE</scope>
    <source>
        <strain evidence="1">CGMCC 4.7312</strain>
    </source>
</reference>
<gene>
    <name evidence="1" type="ORF">GCM10011608_09960</name>
</gene>
<name>A0A917TLW1_9ACTN</name>
<sequence length="132" mass="15480">MSLRRFDGWEPREYTEVTAWDEQGRPLRWITRREPEWDPRERGWMLALDWHESSLCRKCGQPLAECTDPANDPDNPASERMYVAEPPTECFSCKVLVKADEKWHKDSPETSGFVIHTAALVDRPQRRPARRG</sequence>
<organism evidence="1 2">
    <name type="scientific">Micromonospora sonchi</name>
    <dbReference type="NCBI Taxonomy" id="1763543"/>
    <lineage>
        <taxon>Bacteria</taxon>
        <taxon>Bacillati</taxon>
        <taxon>Actinomycetota</taxon>
        <taxon>Actinomycetes</taxon>
        <taxon>Micromonosporales</taxon>
        <taxon>Micromonosporaceae</taxon>
        <taxon>Micromonospora</taxon>
    </lineage>
</organism>
<proteinExistence type="predicted"/>
<accession>A0A917TLW1</accession>
<dbReference type="AlphaFoldDB" id="A0A917TLW1"/>
<keyword evidence="2" id="KW-1185">Reference proteome</keyword>
<dbReference type="RefSeq" id="WP_189041042.1">
    <property type="nucleotide sequence ID" value="NZ_BMNB01000003.1"/>
</dbReference>
<comment type="caution">
    <text evidence="1">The sequence shown here is derived from an EMBL/GenBank/DDBJ whole genome shotgun (WGS) entry which is preliminary data.</text>
</comment>